<dbReference type="Proteomes" id="UP000789366">
    <property type="component" value="Unassembled WGS sequence"/>
</dbReference>
<gene>
    <name evidence="1" type="ORF">SPELUC_LOCUS12968</name>
</gene>
<reference evidence="1" key="1">
    <citation type="submission" date="2021-06" db="EMBL/GenBank/DDBJ databases">
        <authorList>
            <person name="Kallberg Y."/>
            <person name="Tangrot J."/>
            <person name="Rosling A."/>
        </authorList>
    </citation>
    <scope>NUCLEOTIDE SEQUENCE</scope>
    <source>
        <strain evidence="1">28 12/20/2015</strain>
    </source>
</reference>
<feature type="non-terminal residue" evidence="1">
    <location>
        <position position="1"/>
    </location>
</feature>
<accession>A0ACA9PZB6</accession>
<proteinExistence type="predicted"/>
<protein>
    <submittedName>
        <fullName evidence="1">8993_t:CDS:1</fullName>
    </submittedName>
</protein>
<name>A0ACA9PZB6_9GLOM</name>
<evidence type="ECO:0000313" key="1">
    <source>
        <dbReference type="EMBL" id="CAG8728927.1"/>
    </source>
</evidence>
<keyword evidence="2" id="KW-1185">Reference proteome</keyword>
<sequence>HNSVETCSSLSILQDELVQEMDNNNFIKTFDALMVPLLKEIEECEAALQAYKQQAT</sequence>
<organism evidence="1 2">
    <name type="scientific">Cetraspora pellucida</name>
    <dbReference type="NCBI Taxonomy" id="1433469"/>
    <lineage>
        <taxon>Eukaryota</taxon>
        <taxon>Fungi</taxon>
        <taxon>Fungi incertae sedis</taxon>
        <taxon>Mucoromycota</taxon>
        <taxon>Glomeromycotina</taxon>
        <taxon>Glomeromycetes</taxon>
        <taxon>Diversisporales</taxon>
        <taxon>Gigasporaceae</taxon>
        <taxon>Cetraspora</taxon>
    </lineage>
</organism>
<comment type="caution">
    <text evidence="1">The sequence shown here is derived from an EMBL/GenBank/DDBJ whole genome shotgun (WGS) entry which is preliminary data.</text>
</comment>
<dbReference type="EMBL" id="CAJVPW010032480">
    <property type="protein sequence ID" value="CAG8728927.1"/>
    <property type="molecule type" value="Genomic_DNA"/>
</dbReference>
<evidence type="ECO:0000313" key="2">
    <source>
        <dbReference type="Proteomes" id="UP000789366"/>
    </source>
</evidence>